<organism evidence="11 12">
    <name type="scientific">Thalassotalea agarivorans</name>
    <name type="common">Thalassomonas agarivorans</name>
    <dbReference type="NCBI Taxonomy" id="349064"/>
    <lineage>
        <taxon>Bacteria</taxon>
        <taxon>Pseudomonadati</taxon>
        <taxon>Pseudomonadota</taxon>
        <taxon>Gammaproteobacteria</taxon>
        <taxon>Alteromonadales</taxon>
        <taxon>Colwelliaceae</taxon>
        <taxon>Thalassotalea</taxon>
    </lineage>
</organism>
<dbReference type="GO" id="GO:0008948">
    <property type="term" value="F:oxaloacetate decarboxylase activity"/>
    <property type="evidence" value="ECO:0007669"/>
    <property type="project" value="UniProtKB-EC"/>
</dbReference>
<comment type="catalytic activity">
    <reaction evidence="1 10">
        <text>4-hydroxy-4-methyl-2-oxoglutarate = 2 pyruvate</text>
        <dbReference type="Rhea" id="RHEA:22748"/>
        <dbReference type="ChEBI" id="CHEBI:15361"/>
        <dbReference type="ChEBI" id="CHEBI:58276"/>
        <dbReference type="EC" id="4.1.3.17"/>
    </reaction>
</comment>
<dbReference type="GO" id="GO:0047443">
    <property type="term" value="F:4-hydroxy-4-methyl-2-oxoglutarate aldolase activity"/>
    <property type="evidence" value="ECO:0007669"/>
    <property type="project" value="UniProtKB-EC"/>
</dbReference>
<protein>
    <recommendedName>
        <fullName evidence="10">4-hydroxy-4-methyl-2-oxoglutarate aldolase</fullName>
        <shortName evidence="10">HMG aldolase</shortName>
        <ecNumber evidence="10">4.1.1.112</ecNumber>
        <ecNumber evidence="10">4.1.3.17</ecNumber>
    </recommendedName>
    <alternativeName>
        <fullName evidence="10">Oxaloacetate decarboxylase</fullName>
    </alternativeName>
</protein>
<comment type="function">
    <text evidence="7 10">Catalyzes the aldol cleavage of 4-hydroxy-4-methyl-2-oxoglutarate (HMG) into 2 molecules of pyruvate. Also contains a secondary oxaloacetate (OAA) decarboxylase activity due to the common pyruvate enolate transition state formed following C-C bond cleavage in the retro-aldol and decarboxylation reactions.</text>
</comment>
<name>A0A1I0B1Y6_THASX</name>
<comment type="similarity">
    <text evidence="3 10">Belongs to the class II aldolase/RraA-like family.</text>
</comment>
<evidence type="ECO:0000256" key="2">
    <source>
        <dbReference type="ARBA" id="ARBA00001968"/>
    </source>
</evidence>
<dbReference type="RefSeq" id="WP_093328008.1">
    <property type="nucleotide sequence ID" value="NZ_AP027363.1"/>
</dbReference>
<sequence length="159" mass="16881">MTFSTPDLYDAFQQTVQVAEAGLIHFGCNKPFCGQVVTVECPNDNSLVAQLLKSPGEGKVLVVQAHGSKQFAFLGDNLALAAIKNGWAGVVINGCVRDVEILENLSLGIMALGCMPRKTDKRGLGELGQPAKFLGITISQGDWLYADINGVLISSTSLI</sequence>
<feature type="binding site" evidence="9">
    <location>
        <position position="97"/>
    </location>
    <ligand>
        <name>substrate</name>
    </ligand>
</feature>
<evidence type="ECO:0000256" key="8">
    <source>
        <dbReference type="ARBA" id="ARBA00047973"/>
    </source>
</evidence>
<proteinExistence type="inferred from homology"/>
<dbReference type="Proteomes" id="UP000199308">
    <property type="component" value="Unassembled WGS sequence"/>
</dbReference>
<keyword evidence="5 9" id="KW-0479">Metal-binding</keyword>
<evidence type="ECO:0000313" key="11">
    <source>
        <dbReference type="EMBL" id="SET00713.1"/>
    </source>
</evidence>
<dbReference type="Pfam" id="PF03737">
    <property type="entry name" value="RraA-like"/>
    <property type="match status" value="1"/>
</dbReference>
<keyword evidence="9" id="KW-0460">Magnesium</keyword>
<evidence type="ECO:0000256" key="5">
    <source>
        <dbReference type="ARBA" id="ARBA00022723"/>
    </source>
</evidence>
<dbReference type="Gene3D" id="3.50.30.40">
    <property type="entry name" value="Ribonuclease E inhibitor RraA/RraA-like"/>
    <property type="match status" value="1"/>
</dbReference>
<evidence type="ECO:0000256" key="7">
    <source>
        <dbReference type="ARBA" id="ARBA00025046"/>
    </source>
</evidence>
<dbReference type="InterPro" id="IPR036704">
    <property type="entry name" value="RraA/RraA-like_sf"/>
</dbReference>
<dbReference type="GO" id="GO:0008428">
    <property type="term" value="F:ribonuclease inhibitor activity"/>
    <property type="evidence" value="ECO:0007669"/>
    <property type="project" value="InterPro"/>
</dbReference>
<comment type="cofactor">
    <cofactor evidence="2 10">
        <name>a divalent metal cation</name>
        <dbReference type="ChEBI" id="CHEBI:60240"/>
    </cofactor>
</comment>
<gene>
    <name evidence="11" type="ORF">SAMN05660429_00897</name>
</gene>
<dbReference type="OrthoDB" id="943692at2"/>
<accession>A0A1I0B1Y6</accession>
<dbReference type="EMBL" id="FOHK01000003">
    <property type="protein sequence ID" value="SET00713.1"/>
    <property type="molecule type" value="Genomic_DNA"/>
</dbReference>
<evidence type="ECO:0000256" key="6">
    <source>
        <dbReference type="ARBA" id="ARBA00023239"/>
    </source>
</evidence>
<comment type="cofactor">
    <cofactor evidence="9">
        <name>Mg(2+)</name>
        <dbReference type="ChEBI" id="CHEBI:18420"/>
    </cofactor>
</comment>
<dbReference type="InterPro" id="IPR010203">
    <property type="entry name" value="RraA"/>
</dbReference>
<dbReference type="EC" id="4.1.1.112" evidence="10"/>
<dbReference type="CDD" id="cd16841">
    <property type="entry name" value="RraA_family"/>
    <property type="match status" value="1"/>
</dbReference>
<feature type="binding site" evidence="9">
    <location>
        <position position="98"/>
    </location>
    <ligand>
        <name>Mg(2+)</name>
        <dbReference type="ChEBI" id="CHEBI:18420"/>
    </ligand>
</feature>
<evidence type="ECO:0000313" key="12">
    <source>
        <dbReference type="Proteomes" id="UP000199308"/>
    </source>
</evidence>
<keyword evidence="12" id="KW-1185">Reference proteome</keyword>
<dbReference type="STRING" id="349064.SAMN05660429_00897"/>
<evidence type="ECO:0000256" key="1">
    <source>
        <dbReference type="ARBA" id="ARBA00001342"/>
    </source>
</evidence>
<dbReference type="AlphaFoldDB" id="A0A1I0B1Y6"/>
<reference evidence="11 12" key="1">
    <citation type="submission" date="2016-10" db="EMBL/GenBank/DDBJ databases">
        <authorList>
            <person name="de Groot N.N."/>
        </authorList>
    </citation>
    <scope>NUCLEOTIDE SEQUENCE [LARGE SCALE GENOMIC DNA]</scope>
    <source>
        <strain evidence="11 12">DSM 19706</strain>
    </source>
</reference>
<dbReference type="InterPro" id="IPR005493">
    <property type="entry name" value="RraA/RraA-like"/>
</dbReference>
<dbReference type="EC" id="4.1.3.17" evidence="10"/>
<dbReference type="GO" id="GO:0051252">
    <property type="term" value="P:regulation of RNA metabolic process"/>
    <property type="evidence" value="ECO:0007669"/>
    <property type="project" value="InterPro"/>
</dbReference>
<dbReference type="PANTHER" id="PTHR33254:SF4">
    <property type="entry name" value="4-HYDROXY-4-METHYL-2-OXOGLUTARATE ALDOLASE 3-RELATED"/>
    <property type="match status" value="1"/>
</dbReference>
<evidence type="ECO:0000256" key="4">
    <source>
        <dbReference type="ARBA" id="ARBA00011233"/>
    </source>
</evidence>
<comment type="subunit">
    <text evidence="4 10">Homotrimer.</text>
</comment>
<dbReference type="PANTHER" id="PTHR33254">
    <property type="entry name" value="4-HYDROXY-4-METHYL-2-OXOGLUTARATE ALDOLASE 3-RELATED"/>
    <property type="match status" value="1"/>
</dbReference>
<keyword evidence="6 10" id="KW-0456">Lyase</keyword>
<evidence type="ECO:0000256" key="9">
    <source>
        <dbReference type="PIRSR" id="PIRSR605493-1"/>
    </source>
</evidence>
<feature type="binding site" evidence="9">
    <location>
        <begin position="75"/>
        <end position="78"/>
    </location>
    <ligand>
        <name>substrate</name>
    </ligand>
</feature>
<dbReference type="NCBIfam" id="TIGR01935">
    <property type="entry name" value="NOT-MenG"/>
    <property type="match status" value="1"/>
</dbReference>
<dbReference type="SUPFAM" id="SSF89562">
    <property type="entry name" value="RraA-like"/>
    <property type="match status" value="1"/>
</dbReference>
<evidence type="ECO:0000256" key="3">
    <source>
        <dbReference type="ARBA" id="ARBA00008621"/>
    </source>
</evidence>
<comment type="catalytic activity">
    <reaction evidence="8 10">
        <text>oxaloacetate + H(+) = pyruvate + CO2</text>
        <dbReference type="Rhea" id="RHEA:15641"/>
        <dbReference type="ChEBI" id="CHEBI:15361"/>
        <dbReference type="ChEBI" id="CHEBI:15378"/>
        <dbReference type="ChEBI" id="CHEBI:16452"/>
        <dbReference type="ChEBI" id="CHEBI:16526"/>
        <dbReference type="EC" id="4.1.1.112"/>
    </reaction>
</comment>
<dbReference type="NCBIfam" id="NF006875">
    <property type="entry name" value="PRK09372.1"/>
    <property type="match status" value="1"/>
</dbReference>
<evidence type="ECO:0000256" key="10">
    <source>
        <dbReference type="RuleBase" id="RU004338"/>
    </source>
</evidence>
<dbReference type="GO" id="GO:0046872">
    <property type="term" value="F:metal ion binding"/>
    <property type="evidence" value="ECO:0007669"/>
    <property type="project" value="UniProtKB-KW"/>
</dbReference>